<evidence type="ECO:0000313" key="2">
    <source>
        <dbReference type="EnsemblPlants" id="OB03G47490.1"/>
    </source>
</evidence>
<accession>J3LUM3</accession>
<feature type="compositionally biased region" description="Low complexity" evidence="1">
    <location>
        <begin position="63"/>
        <end position="76"/>
    </location>
</feature>
<reference evidence="2" key="1">
    <citation type="journal article" date="2013" name="Nat. Commun.">
        <title>Whole-genome sequencing of Oryza brachyantha reveals mechanisms underlying Oryza genome evolution.</title>
        <authorList>
            <person name="Chen J."/>
            <person name="Huang Q."/>
            <person name="Gao D."/>
            <person name="Wang J."/>
            <person name="Lang Y."/>
            <person name="Liu T."/>
            <person name="Li B."/>
            <person name="Bai Z."/>
            <person name="Luis Goicoechea J."/>
            <person name="Liang C."/>
            <person name="Chen C."/>
            <person name="Zhang W."/>
            <person name="Sun S."/>
            <person name="Liao Y."/>
            <person name="Zhang X."/>
            <person name="Yang L."/>
            <person name="Song C."/>
            <person name="Wang M."/>
            <person name="Shi J."/>
            <person name="Liu G."/>
            <person name="Liu J."/>
            <person name="Zhou H."/>
            <person name="Zhou W."/>
            <person name="Yu Q."/>
            <person name="An N."/>
            <person name="Chen Y."/>
            <person name="Cai Q."/>
            <person name="Wang B."/>
            <person name="Liu B."/>
            <person name="Min J."/>
            <person name="Huang Y."/>
            <person name="Wu H."/>
            <person name="Li Z."/>
            <person name="Zhang Y."/>
            <person name="Yin Y."/>
            <person name="Song W."/>
            <person name="Jiang J."/>
            <person name="Jackson S.A."/>
            <person name="Wing R.A."/>
            <person name="Wang J."/>
            <person name="Chen M."/>
        </authorList>
    </citation>
    <scope>NUCLEOTIDE SEQUENCE [LARGE SCALE GENOMIC DNA]</scope>
    <source>
        <strain evidence="2">cv. IRGC 101232</strain>
    </source>
</reference>
<sequence length="194" mass="20061">MVSKSTAVAAPGAEASTTWTATMRSPGAATLMNVHVSSVRLAASACTPTSSVLPSPSPPSIPPATAATAPSWLSSAEHPSSPRVAPPGAPLPPLGAPPGGGRPWPPPPPPSLLAAAASWIPSSLNQSTARSRLPRQAHHHGCYSRRFLPRAPRRCLPLVRSLLLATVAPPLSLSLSRWPCLLVPLLSLSLSYQR</sequence>
<dbReference type="Gramene" id="OB03G47490.1">
    <property type="protein sequence ID" value="OB03G47490.1"/>
    <property type="gene ID" value="OB03G47490"/>
</dbReference>
<organism evidence="2">
    <name type="scientific">Oryza brachyantha</name>
    <name type="common">malo sina</name>
    <dbReference type="NCBI Taxonomy" id="4533"/>
    <lineage>
        <taxon>Eukaryota</taxon>
        <taxon>Viridiplantae</taxon>
        <taxon>Streptophyta</taxon>
        <taxon>Embryophyta</taxon>
        <taxon>Tracheophyta</taxon>
        <taxon>Spermatophyta</taxon>
        <taxon>Magnoliopsida</taxon>
        <taxon>Liliopsida</taxon>
        <taxon>Poales</taxon>
        <taxon>Poaceae</taxon>
        <taxon>BOP clade</taxon>
        <taxon>Oryzoideae</taxon>
        <taxon>Oryzeae</taxon>
        <taxon>Oryzinae</taxon>
        <taxon>Oryza</taxon>
    </lineage>
</organism>
<feature type="compositionally biased region" description="Pro residues" evidence="1">
    <location>
        <begin position="84"/>
        <end position="96"/>
    </location>
</feature>
<keyword evidence="3" id="KW-1185">Reference proteome</keyword>
<feature type="region of interest" description="Disordered" evidence="1">
    <location>
        <begin position="48"/>
        <end position="108"/>
    </location>
</feature>
<evidence type="ECO:0000313" key="3">
    <source>
        <dbReference type="Proteomes" id="UP000006038"/>
    </source>
</evidence>
<dbReference type="EnsemblPlants" id="OB03G47490.1">
    <property type="protein sequence ID" value="OB03G47490.1"/>
    <property type="gene ID" value="OB03G47490"/>
</dbReference>
<dbReference type="Proteomes" id="UP000006038">
    <property type="component" value="Chromosome 3"/>
</dbReference>
<dbReference type="HOGENOM" id="CLU_1405805_0_0_1"/>
<reference evidence="2" key="2">
    <citation type="submission" date="2013-04" db="UniProtKB">
        <authorList>
            <consortium name="EnsemblPlants"/>
        </authorList>
    </citation>
    <scope>IDENTIFICATION</scope>
</reference>
<evidence type="ECO:0000256" key="1">
    <source>
        <dbReference type="SAM" id="MobiDB-lite"/>
    </source>
</evidence>
<protein>
    <submittedName>
        <fullName evidence="2">Uncharacterized protein</fullName>
    </submittedName>
</protein>
<name>J3LUM3_ORYBR</name>
<dbReference type="AlphaFoldDB" id="J3LUM3"/>
<proteinExistence type="predicted"/>